<accession>A0ABQ4QT05</accession>
<evidence type="ECO:0000313" key="1">
    <source>
        <dbReference type="EMBL" id="GJD48448.1"/>
    </source>
</evidence>
<evidence type="ECO:0000313" key="2">
    <source>
        <dbReference type="Proteomes" id="UP001055167"/>
    </source>
</evidence>
<dbReference type="Proteomes" id="UP001055167">
    <property type="component" value="Unassembled WGS sequence"/>
</dbReference>
<protein>
    <recommendedName>
        <fullName evidence="3">Addiction module antidote protein</fullName>
    </recommendedName>
</protein>
<gene>
    <name evidence="1" type="ORF">OPKNFCMD_1167</name>
</gene>
<dbReference type="EMBL" id="BPQH01000003">
    <property type="protein sequence ID" value="GJD48448.1"/>
    <property type="molecule type" value="Genomic_DNA"/>
</dbReference>
<name>A0ABQ4QT05_9HYPH</name>
<evidence type="ECO:0008006" key="3">
    <source>
        <dbReference type="Google" id="ProtNLM"/>
    </source>
</evidence>
<dbReference type="PANTHER" id="PTHR40275:SF1">
    <property type="entry name" value="SSL7038 PROTEIN"/>
    <property type="match status" value="1"/>
</dbReference>
<proteinExistence type="predicted"/>
<organism evidence="1 2">
    <name type="scientific">Methylobacterium crusticola</name>
    <dbReference type="NCBI Taxonomy" id="1697972"/>
    <lineage>
        <taxon>Bacteria</taxon>
        <taxon>Pseudomonadati</taxon>
        <taxon>Pseudomonadota</taxon>
        <taxon>Alphaproteobacteria</taxon>
        <taxon>Hyphomicrobiales</taxon>
        <taxon>Methylobacteriaceae</taxon>
        <taxon>Methylobacterium</taxon>
    </lineage>
</organism>
<keyword evidence="2" id="KW-1185">Reference proteome</keyword>
<dbReference type="InterPro" id="IPR014057">
    <property type="entry name" value="HI1420"/>
</dbReference>
<reference evidence="1" key="2">
    <citation type="submission" date="2021-08" db="EMBL/GenBank/DDBJ databases">
        <authorList>
            <person name="Tani A."/>
            <person name="Ola A."/>
            <person name="Ogura Y."/>
            <person name="Katsura K."/>
            <person name="Hayashi T."/>
        </authorList>
    </citation>
    <scope>NUCLEOTIDE SEQUENCE</scope>
    <source>
        <strain evidence="1">KCTC 52305</strain>
    </source>
</reference>
<sequence length="51" mass="5550">MTRIAREAGLSRESLYKALPRTGDPNFETVRAVLRAPGLQLSVRRAGEPAA</sequence>
<dbReference type="PANTHER" id="PTHR40275">
    <property type="entry name" value="SSL7038 PROTEIN"/>
    <property type="match status" value="1"/>
</dbReference>
<comment type="caution">
    <text evidence="1">The sequence shown here is derived from an EMBL/GenBank/DDBJ whole genome shotgun (WGS) entry which is preliminary data.</text>
</comment>
<reference evidence="1" key="1">
    <citation type="journal article" date="2021" name="Front. Microbiol.">
        <title>Comprehensive Comparative Genomics and Phenotyping of Methylobacterium Species.</title>
        <authorList>
            <person name="Alessa O."/>
            <person name="Ogura Y."/>
            <person name="Fujitani Y."/>
            <person name="Takami H."/>
            <person name="Hayashi T."/>
            <person name="Sahin N."/>
            <person name="Tani A."/>
        </authorList>
    </citation>
    <scope>NUCLEOTIDE SEQUENCE</scope>
    <source>
        <strain evidence="1">KCTC 52305</strain>
    </source>
</reference>
<dbReference type="Pfam" id="PF21716">
    <property type="entry name" value="dnstrm_HI1420"/>
    <property type="match status" value="1"/>
</dbReference>